<dbReference type="EMBL" id="JAICCE010000021">
    <property type="protein sequence ID" value="KAG9262214.1"/>
    <property type="molecule type" value="Genomic_DNA"/>
</dbReference>
<dbReference type="InterPro" id="IPR013106">
    <property type="entry name" value="Ig_V-set"/>
</dbReference>
<sequence length="91" mass="10990">MVEWFRLHETDTLVHLYADYKDRNGDQMESYRGRTALFKEELKKGNASLKLSALQPSDDGAYKCLIRSFDWYDDVTLYDYIHVWFVYRSFF</sequence>
<dbReference type="GO" id="GO:0050852">
    <property type="term" value="P:T cell receptor signaling pathway"/>
    <property type="evidence" value="ECO:0007669"/>
    <property type="project" value="TreeGrafter"/>
</dbReference>
<comment type="subcellular location">
    <subcellularLocation>
        <location evidence="1">Membrane</location>
    </subcellularLocation>
</comment>
<dbReference type="Proteomes" id="UP000752171">
    <property type="component" value="Unassembled WGS sequence"/>
</dbReference>
<evidence type="ECO:0000256" key="2">
    <source>
        <dbReference type="ARBA" id="ARBA00022729"/>
    </source>
</evidence>
<dbReference type="InterPro" id="IPR013783">
    <property type="entry name" value="Ig-like_fold"/>
</dbReference>
<dbReference type="InterPro" id="IPR007110">
    <property type="entry name" value="Ig-like_dom"/>
</dbReference>
<dbReference type="GO" id="GO:0001817">
    <property type="term" value="P:regulation of cytokine production"/>
    <property type="evidence" value="ECO:0007669"/>
    <property type="project" value="TreeGrafter"/>
</dbReference>
<evidence type="ECO:0000256" key="1">
    <source>
        <dbReference type="ARBA" id="ARBA00004370"/>
    </source>
</evidence>
<keyword evidence="2" id="KW-0732">Signal</keyword>
<dbReference type="InterPro" id="IPR036179">
    <property type="entry name" value="Ig-like_dom_sf"/>
</dbReference>
<accession>A0A8T2KT04</accession>
<evidence type="ECO:0000313" key="8">
    <source>
        <dbReference type="EMBL" id="KAG9262214.1"/>
    </source>
</evidence>
<dbReference type="PROSITE" id="PS50835">
    <property type="entry name" value="IG_LIKE"/>
    <property type="match status" value="1"/>
</dbReference>
<feature type="domain" description="Ig-like" evidence="7">
    <location>
        <begin position="1"/>
        <end position="68"/>
    </location>
</feature>
<dbReference type="GO" id="GO:0005102">
    <property type="term" value="F:signaling receptor binding"/>
    <property type="evidence" value="ECO:0007669"/>
    <property type="project" value="TreeGrafter"/>
</dbReference>
<proteinExistence type="predicted"/>
<gene>
    <name evidence="8" type="primary">BTNL2</name>
    <name evidence="8" type="ORF">AMEX_G23962</name>
</gene>
<dbReference type="Gene3D" id="2.60.40.10">
    <property type="entry name" value="Immunoglobulins"/>
    <property type="match status" value="1"/>
</dbReference>
<keyword evidence="5" id="KW-0325">Glycoprotein</keyword>
<organism evidence="8 9">
    <name type="scientific">Astyanax mexicanus</name>
    <name type="common">Blind cave fish</name>
    <name type="synonym">Astyanax fasciatus mexicanus</name>
    <dbReference type="NCBI Taxonomy" id="7994"/>
    <lineage>
        <taxon>Eukaryota</taxon>
        <taxon>Metazoa</taxon>
        <taxon>Chordata</taxon>
        <taxon>Craniata</taxon>
        <taxon>Vertebrata</taxon>
        <taxon>Euteleostomi</taxon>
        <taxon>Actinopterygii</taxon>
        <taxon>Neopterygii</taxon>
        <taxon>Teleostei</taxon>
        <taxon>Ostariophysi</taxon>
        <taxon>Characiformes</taxon>
        <taxon>Characoidei</taxon>
        <taxon>Acestrorhamphidae</taxon>
        <taxon>Acestrorhamphinae</taxon>
        <taxon>Astyanax</taxon>
    </lineage>
</organism>
<evidence type="ECO:0000256" key="3">
    <source>
        <dbReference type="ARBA" id="ARBA00023136"/>
    </source>
</evidence>
<evidence type="ECO:0000259" key="7">
    <source>
        <dbReference type="PROSITE" id="PS50835"/>
    </source>
</evidence>
<dbReference type="InterPro" id="IPR050504">
    <property type="entry name" value="IgSF_BTN/MOG"/>
</dbReference>
<evidence type="ECO:0000256" key="6">
    <source>
        <dbReference type="ARBA" id="ARBA00023319"/>
    </source>
</evidence>
<evidence type="ECO:0000256" key="5">
    <source>
        <dbReference type="ARBA" id="ARBA00023180"/>
    </source>
</evidence>
<evidence type="ECO:0000256" key="4">
    <source>
        <dbReference type="ARBA" id="ARBA00023157"/>
    </source>
</evidence>
<dbReference type="Pfam" id="PF07686">
    <property type="entry name" value="V-set"/>
    <property type="match status" value="1"/>
</dbReference>
<dbReference type="SUPFAM" id="SSF48726">
    <property type="entry name" value="Immunoglobulin"/>
    <property type="match status" value="1"/>
</dbReference>
<keyword evidence="6" id="KW-0393">Immunoglobulin domain</keyword>
<keyword evidence="3" id="KW-0472">Membrane</keyword>
<name>A0A8T2KT04_ASTMX</name>
<dbReference type="GO" id="GO:1903037">
    <property type="term" value="P:regulation of leukocyte cell-cell adhesion"/>
    <property type="evidence" value="ECO:0007669"/>
    <property type="project" value="UniProtKB-ARBA"/>
</dbReference>
<dbReference type="FunFam" id="2.60.40.10:FF:000142">
    <property type="entry name" value="V-set domain-containing T-cell activation inhibitor 1"/>
    <property type="match status" value="1"/>
</dbReference>
<dbReference type="AlphaFoldDB" id="A0A8T2KT04"/>
<dbReference type="PANTHER" id="PTHR24100:SF151">
    <property type="entry name" value="ICOS LIGAND"/>
    <property type="match status" value="1"/>
</dbReference>
<comment type="caution">
    <text evidence="8">The sequence shown here is derived from an EMBL/GenBank/DDBJ whole genome shotgun (WGS) entry which is preliminary data.</text>
</comment>
<keyword evidence="4" id="KW-1015">Disulfide bond</keyword>
<evidence type="ECO:0000313" key="9">
    <source>
        <dbReference type="Proteomes" id="UP000752171"/>
    </source>
</evidence>
<dbReference type="PANTHER" id="PTHR24100">
    <property type="entry name" value="BUTYROPHILIN"/>
    <property type="match status" value="1"/>
</dbReference>
<protein>
    <submittedName>
        <fullName evidence="8">NACHT, LRR and PYD domains-containing protein 12-like</fullName>
    </submittedName>
</protein>
<dbReference type="GO" id="GO:0009897">
    <property type="term" value="C:external side of plasma membrane"/>
    <property type="evidence" value="ECO:0007669"/>
    <property type="project" value="TreeGrafter"/>
</dbReference>
<reference evidence="8 9" key="1">
    <citation type="submission" date="2021-07" db="EMBL/GenBank/DDBJ databases">
        <authorList>
            <person name="Imarazene B."/>
            <person name="Zahm M."/>
            <person name="Klopp C."/>
            <person name="Cabau C."/>
            <person name="Beille S."/>
            <person name="Jouanno E."/>
            <person name="Castinel A."/>
            <person name="Lluch J."/>
            <person name="Gil L."/>
            <person name="Kuchtly C."/>
            <person name="Lopez Roques C."/>
            <person name="Donnadieu C."/>
            <person name="Parrinello H."/>
            <person name="Journot L."/>
            <person name="Du K."/>
            <person name="Schartl M."/>
            <person name="Retaux S."/>
            <person name="Guiguen Y."/>
        </authorList>
    </citation>
    <scope>NUCLEOTIDE SEQUENCE [LARGE SCALE GENOMIC DNA]</scope>
    <source>
        <strain evidence="8">Pach_M1</strain>
        <tissue evidence="8">Testis</tissue>
    </source>
</reference>
<dbReference type="GO" id="GO:0050863">
    <property type="term" value="P:regulation of T cell activation"/>
    <property type="evidence" value="ECO:0007669"/>
    <property type="project" value="UniProtKB-ARBA"/>
</dbReference>